<dbReference type="SUPFAM" id="SSF56300">
    <property type="entry name" value="Metallo-dependent phosphatases"/>
    <property type="match status" value="1"/>
</dbReference>
<dbReference type="InterPro" id="IPR050535">
    <property type="entry name" value="DNA_Repair-Maintenance_Comp"/>
</dbReference>
<gene>
    <name evidence="3" type="ORF">DTL3_1680</name>
</gene>
<dbReference type="RefSeq" id="WP_045088312.1">
    <property type="nucleotide sequence ID" value="NZ_LN824141.1"/>
</dbReference>
<dbReference type="KEGG" id="dtn:DTL3_1680"/>
<dbReference type="GO" id="GO:0016787">
    <property type="term" value="F:hydrolase activity"/>
    <property type="evidence" value="ECO:0007669"/>
    <property type="project" value="UniProtKB-KW"/>
</dbReference>
<organism evidence="3 4">
    <name type="scientific">Defluviitoga tunisiensis</name>
    <dbReference type="NCBI Taxonomy" id="1006576"/>
    <lineage>
        <taxon>Bacteria</taxon>
        <taxon>Thermotogati</taxon>
        <taxon>Thermotogota</taxon>
        <taxon>Thermotogae</taxon>
        <taxon>Petrotogales</taxon>
        <taxon>Petrotogaceae</taxon>
        <taxon>Defluviitoga</taxon>
    </lineage>
</organism>
<dbReference type="InterPro" id="IPR004843">
    <property type="entry name" value="Calcineurin-like_PHP"/>
</dbReference>
<evidence type="ECO:0000256" key="1">
    <source>
        <dbReference type="ARBA" id="ARBA00022801"/>
    </source>
</evidence>
<sequence length="353" mass="41063">MKILHTADVHLCDYEDERWKSLEHIIDIGKSENIDLFVISGDLFDEDVKSEVLRSKIRGLFSNNEFITVIIPGNHDSKSFSEDLYFGEDVVILTDLNKPYEYNDVCVWGFPFEPISGEEFFRKIKSISSKLDTAKTNILLFHGELVDTFYSPSDFGDEGEVRYMPAKLSYFKNLGFDYILSGHFHSKFDLYEFEDNKYFVYPGSPVSITKKETGQRKVNLFEIGNAPSEYLLDTPHFIELQIKINPFEKMNPIEHIKKELQKVHPQAKVILKVTGYINSKLIGITEKELANQLKDALNDKVIERHFEVRDISRVLEDELFKSFLKKLQEKNYSQEKKNELIDLTIKAMMEVVK</sequence>
<keyword evidence="4" id="KW-1185">Reference proteome</keyword>
<dbReference type="EMBL" id="LN824141">
    <property type="protein sequence ID" value="CEP78968.1"/>
    <property type="molecule type" value="Genomic_DNA"/>
</dbReference>
<dbReference type="InterPro" id="IPR029052">
    <property type="entry name" value="Metallo-depent_PP-like"/>
</dbReference>
<keyword evidence="1" id="KW-0378">Hydrolase</keyword>
<dbReference type="CDD" id="cd00840">
    <property type="entry name" value="MPP_Mre11_N"/>
    <property type="match status" value="1"/>
</dbReference>
<dbReference type="STRING" id="1006576.DTL3_1680"/>
<dbReference type="Proteomes" id="UP000032809">
    <property type="component" value="Chromosome I"/>
</dbReference>
<dbReference type="PANTHER" id="PTHR30337">
    <property type="entry name" value="COMPONENT OF ATP-DEPENDENT DSDNA EXONUCLEASE"/>
    <property type="match status" value="1"/>
</dbReference>
<evidence type="ECO:0000259" key="2">
    <source>
        <dbReference type="Pfam" id="PF00149"/>
    </source>
</evidence>
<evidence type="ECO:0000313" key="4">
    <source>
        <dbReference type="Proteomes" id="UP000032809"/>
    </source>
</evidence>
<feature type="domain" description="Calcineurin-like phosphoesterase" evidence="2">
    <location>
        <begin position="1"/>
        <end position="186"/>
    </location>
</feature>
<accession>A0A0C7P0A1</accession>
<protein>
    <submittedName>
        <fullName evidence="3">Metallophosphoesterase</fullName>
    </submittedName>
</protein>
<name>A0A0C7P0A1_DEFTU</name>
<dbReference type="Gene3D" id="3.60.21.10">
    <property type="match status" value="1"/>
</dbReference>
<dbReference type="Pfam" id="PF00149">
    <property type="entry name" value="Metallophos"/>
    <property type="match status" value="1"/>
</dbReference>
<dbReference type="AlphaFoldDB" id="A0A0C7P0A1"/>
<proteinExistence type="predicted"/>
<evidence type="ECO:0000313" key="3">
    <source>
        <dbReference type="EMBL" id="CEP78968.1"/>
    </source>
</evidence>
<reference evidence="4" key="1">
    <citation type="submission" date="2014-11" db="EMBL/GenBank/DDBJ databases">
        <authorList>
            <person name="Wibberg D."/>
        </authorList>
    </citation>
    <scope>NUCLEOTIDE SEQUENCE [LARGE SCALE GENOMIC DNA]</scope>
    <source>
        <strain evidence="4">L3</strain>
    </source>
</reference>
<dbReference type="HOGENOM" id="CLU_764196_0_0_0"/>
<dbReference type="OrthoDB" id="9773856at2"/>
<dbReference type="InterPro" id="IPR041796">
    <property type="entry name" value="Mre11_N"/>
</dbReference>